<reference evidence="8 9" key="1">
    <citation type="journal article" date="2007" name="Science">
        <title>The Chlamydomonas genome reveals the evolution of key animal and plant functions.</title>
        <authorList>
            <person name="Merchant S.S."/>
            <person name="Prochnik S.E."/>
            <person name="Vallon O."/>
            <person name="Harris E.H."/>
            <person name="Karpowicz S.J."/>
            <person name="Witman G.B."/>
            <person name="Terry A."/>
            <person name="Salamov A."/>
            <person name="Fritz-Laylin L.K."/>
            <person name="Marechal-Drouard L."/>
            <person name="Marshall W.F."/>
            <person name="Qu L.H."/>
            <person name="Nelson D.R."/>
            <person name="Sanderfoot A.A."/>
            <person name="Spalding M.H."/>
            <person name="Kapitonov V.V."/>
            <person name="Ren Q."/>
            <person name="Ferris P."/>
            <person name="Lindquist E."/>
            <person name="Shapiro H."/>
            <person name="Lucas S.M."/>
            <person name="Grimwood J."/>
            <person name="Schmutz J."/>
            <person name="Cardol P."/>
            <person name="Cerutti H."/>
            <person name="Chanfreau G."/>
            <person name="Chen C.L."/>
            <person name="Cognat V."/>
            <person name="Croft M.T."/>
            <person name="Dent R."/>
            <person name="Dutcher S."/>
            <person name="Fernandez E."/>
            <person name="Fukuzawa H."/>
            <person name="Gonzalez-Ballester D."/>
            <person name="Gonzalez-Halphen D."/>
            <person name="Hallmann A."/>
            <person name="Hanikenne M."/>
            <person name="Hippler M."/>
            <person name="Inwood W."/>
            <person name="Jabbari K."/>
            <person name="Kalanon M."/>
            <person name="Kuras R."/>
            <person name="Lefebvre P.A."/>
            <person name="Lemaire S.D."/>
            <person name="Lobanov A.V."/>
            <person name="Lohr M."/>
            <person name="Manuell A."/>
            <person name="Meier I."/>
            <person name="Mets L."/>
            <person name="Mittag M."/>
            <person name="Mittelmeier T."/>
            <person name="Moroney J.V."/>
            <person name="Moseley J."/>
            <person name="Napoli C."/>
            <person name="Nedelcu A.M."/>
            <person name="Niyogi K."/>
            <person name="Novoselov S.V."/>
            <person name="Paulsen I.T."/>
            <person name="Pazour G."/>
            <person name="Purton S."/>
            <person name="Ral J.P."/>
            <person name="Riano-Pachon D.M."/>
            <person name="Riekhof W."/>
            <person name="Rymarquis L."/>
            <person name="Schroda M."/>
            <person name="Stern D."/>
            <person name="Umen J."/>
            <person name="Willows R."/>
            <person name="Wilson N."/>
            <person name="Zimmer S.L."/>
            <person name="Allmer J."/>
            <person name="Balk J."/>
            <person name="Bisova K."/>
            <person name="Chen C.J."/>
            <person name="Elias M."/>
            <person name="Gendler K."/>
            <person name="Hauser C."/>
            <person name="Lamb M.R."/>
            <person name="Ledford H."/>
            <person name="Long J.C."/>
            <person name="Minagawa J."/>
            <person name="Page M.D."/>
            <person name="Pan J."/>
            <person name="Pootakham W."/>
            <person name="Roje S."/>
            <person name="Rose A."/>
            <person name="Stahlberg E."/>
            <person name="Terauchi A.M."/>
            <person name="Yang P."/>
            <person name="Ball S."/>
            <person name="Bowler C."/>
            <person name="Dieckmann C.L."/>
            <person name="Gladyshev V.N."/>
            <person name="Green P."/>
            <person name="Jorgensen R."/>
            <person name="Mayfield S."/>
            <person name="Mueller-Roeber B."/>
            <person name="Rajamani S."/>
            <person name="Sayre R.T."/>
            <person name="Brokstein P."/>
            <person name="Dubchak I."/>
            <person name="Goodstein D."/>
            <person name="Hornick L."/>
            <person name="Huang Y.W."/>
            <person name="Jhaveri J."/>
            <person name="Luo Y."/>
            <person name="Martinez D."/>
            <person name="Ngau W.C."/>
            <person name="Otillar B."/>
            <person name="Poliakov A."/>
            <person name="Porter A."/>
            <person name="Szajkowski L."/>
            <person name="Werner G."/>
            <person name="Zhou K."/>
            <person name="Grigoriev I.V."/>
            <person name="Rokhsar D.S."/>
            <person name="Grossman A.R."/>
        </authorList>
    </citation>
    <scope>NUCLEOTIDE SEQUENCE [LARGE SCALE GENOMIC DNA]</scope>
    <source>
        <strain evidence="9">CC-503</strain>
    </source>
</reference>
<proteinExistence type="inferred from homology"/>
<feature type="compositionally biased region" description="Low complexity" evidence="7">
    <location>
        <begin position="493"/>
        <end position="523"/>
    </location>
</feature>
<dbReference type="NCBIfam" id="TIGR00797">
    <property type="entry name" value="matE"/>
    <property type="match status" value="1"/>
</dbReference>
<evidence type="ECO:0000313" key="8">
    <source>
        <dbReference type="EMBL" id="PNW83980.1"/>
    </source>
</evidence>
<dbReference type="InterPro" id="IPR002528">
    <property type="entry name" value="MATE_fam"/>
</dbReference>
<evidence type="ECO:0000256" key="2">
    <source>
        <dbReference type="ARBA" id="ARBA00010199"/>
    </source>
</evidence>
<dbReference type="InParanoid" id="A0A2K3DTW1"/>
<feature type="compositionally biased region" description="Gly residues" evidence="7">
    <location>
        <begin position="469"/>
        <end position="492"/>
    </location>
</feature>
<dbReference type="GO" id="GO:0022857">
    <property type="term" value="F:transmembrane transporter activity"/>
    <property type="evidence" value="ECO:0000318"/>
    <property type="project" value="GO_Central"/>
</dbReference>
<name>A0A2K3DTW1_CHLRE</name>
<keyword evidence="4 6" id="KW-1133">Transmembrane helix</keyword>
<dbReference type="RefSeq" id="XP_042925147.1">
    <property type="nucleotide sequence ID" value="XM_043061627.1"/>
</dbReference>
<feature type="region of interest" description="Disordered" evidence="7">
    <location>
        <begin position="469"/>
        <end position="523"/>
    </location>
</feature>
<dbReference type="PANTHER" id="PTHR42893">
    <property type="entry name" value="PROTEIN DETOXIFICATION 44, CHLOROPLASTIC-RELATED"/>
    <property type="match status" value="1"/>
</dbReference>
<dbReference type="GO" id="GO:0016020">
    <property type="term" value="C:membrane"/>
    <property type="evidence" value="ECO:0007669"/>
    <property type="project" value="UniProtKB-SubCell"/>
</dbReference>
<keyword evidence="9" id="KW-1185">Reference proteome</keyword>
<gene>
    <name evidence="8" type="ORF">CHLRE_04g213150v5</name>
</gene>
<feature type="transmembrane region" description="Helical" evidence="6">
    <location>
        <begin position="161"/>
        <end position="184"/>
    </location>
</feature>
<dbReference type="OrthoDB" id="2126698at2759"/>
<evidence type="ECO:0000256" key="7">
    <source>
        <dbReference type="SAM" id="MobiDB-lite"/>
    </source>
</evidence>
<dbReference type="GO" id="GO:0015297">
    <property type="term" value="F:antiporter activity"/>
    <property type="evidence" value="ECO:0007669"/>
    <property type="project" value="InterPro"/>
</dbReference>
<feature type="transmembrane region" description="Helical" evidence="6">
    <location>
        <begin position="196"/>
        <end position="218"/>
    </location>
</feature>
<keyword evidence="5 6" id="KW-0472">Membrane</keyword>
<dbReference type="Pfam" id="PF01554">
    <property type="entry name" value="MatE"/>
    <property type="match status" value="1"/>
</dbReference>
<accession>A0A2K3DTW1</accession>
<comment type="similarity">
    <text evidence="2 6">Belongs to the multi antimicrobial extrusion (MATE) (TC 2.A.66.1) family.</text>
</comment>
<comment type="caution">
    <text evidence="6">Lacks conserved residue(s) required for the propagation of feature annotation.</text>
</comment>
<evidence type="ECO:0000256" key="4">
    <source>
        <dbReference type="ARBA" id="ARBA00022989"/>
    </source>
</evidence>
<keyword evidence="3 6" id="KW-0812">Transmembrane</keyword>
<dbReference type="InterPro" id="IPR044644">
    <property type="entry name" value="DinF-like"/>
</dbReference>
<evidence type="ECO:0000256" key="1">
    <source>
        <dbReference type="ARBA" id="ARBA00004141"/>
    </source>
</evidence>
<organism evidence="8 9">
    <name type="scientific">Chlamydomonas reinhardtii</name>
    <name type="common">Chlamydomonas smithii</name>
    <dbReference type="NCBI Taxonomy" id="3055"/>
    <lineage>
        <taxon>Eukaryota</taxon>
        <taxon>Viridiplantae</taxon>
        <taxon>Chlorophyta</taxon>
        <taxon>core chlorophytes</taxon>
        <taxon>Chlorophyceae</taxon>
        <taxon>CS clade</taxon>
        <taxon>Chlamydomonadales</taxon>
        <taxon>Chlamydomonadaceae</taxon>
        <taxon>Chlamydomonas</taxon>
    </lineage>
</organism>
<dbReference type="STRING" id="3055.A0A2K3DTW1"/>
<protein>
    <recommendedName>
        <fullName evidence="6">Protein DETOXIFICATION</fullName>
    </recommendedName>
    <alternativeName>
        <fullName evidence="6">Multidrug and toxic compound extrusion protein</fullName>
    </alternativeName>
</protein>
<evidence type="ECO:0000256" key="6">
    <source>
        <dbReference type="RuleBase" id="RU004914"/>
    </source>
</evidence>
<dbReference type="AlphaFoldDB" id="A0A2K3DTW1"/>
<feature type="transmembrane region" description="Helical" evidence="6">
    <location>
        <begin position="76"/>
        <end position="99"/>
    </location>
</feature>
<evidence type="ECO:0000256" key="5">
    <source>
        <dbReference type="ARBA" id="ARBA00023136"/>
    </source>
</evidence>
<feature type="transmembrane region" description="Helical" evidence="6">
    <location>
        <begin position="24"/>
        <end position="42"/>
    </location>
</feature>
<dbReference type="Proteomes" id="UP000006906">
    <property type="component" value="Chromosome 4"/>
</dbReference>
<sequence>MGALNPPEAAVAAYAIDYIKVRSLGIPAALLGFVATGVFRGFKDTRTPLFGAVASGLASLGLNVLFLYVLNMGVVGSAFATMAAQLISCGLLMAALLAGGKVRPGHLTRPPPLSSVLPTLKLGAVLGARNVISFGMVLYASTMCIRLGSAYQASFEVIRQVWILTIQFFECLNVAAQALCASYIGNDDAATARSVLGRLVVLGTGVGVGVGLGVWAAHGPLIAFFTKDPVVVAHVMATLPLICLCFPIDAAASIMDGSLLAAKQSNYMSAVQIVGSVVQYGVLSYLAGTAGAVSTFSVWGALKILSFARLIGGVSRNYFSPKSAYVMKSWGAAAGAAVAGAAGAAVAGGAQLGASEAGPALERERELAGASVSGSGIASSSSSAFTSFASGSSSISSGGSGSSNVVPVALQSLEEDVMVLAAAACSSATDMHPDMIEMHRRSSSGSSSSSCSQPAAAVAAVALGNGDGHLNGNGGSSSNGAGGMGHGRGGAEVGPEPAAAVVAGGGRTAAPPSAPAADATERA</sequence>
<evidence type="ECO:0000313" key="9">
    <source>
        <dbReference type="Proteomes" id="UP000006906"/>
    </source>
</evidence>
<comment type="subcellular location">
    <subcellularLocation>
        <location evidence="1">Membrane</location>
        <topology evidence="1">Multi-pass membrane protein</topology>
    </subcellularLocation>
</comment>
<dbReference type="KEGG" id="cre:CHLRE_04g213150v5"/>
<feature type="transmembrane region" description="Helical" evidence="6">
    <location>
        <begin position="49"/>
        <end position="70"/>
    </location>
</feature>
<feature type="transmembrane region" description="Helical" evidence="6">
    <location>
        <begin position="293"/>
        <end position="312"/>
    </location>
</feature>
<dbReference type="Gramene" id="PNW83980">
    <property type="protein sequence ID" value="PNW83980"/>
    <property type="gene ID" value="CHLRE_04g213150v5"/>
</dbReference>
<evidence type="ECO:0000256" key="3">
    <source>
        <dbReference type="ARBA" id="ARBA00022692"/>
    </source>
</evidence>
<dbReference type="GeneID" id="66053111"/>
<dbReference type="EMBL" id="CM008965">
    <property type="protein sequence ID" value="PNW83980.1"/>
    <property type="molecule type" value="Genomic_DNA"/>
</dbReference>
<dbReference type="PANTHER" id="PTHR42893:SF46">
    <property type="entry name" value="PROTEIN DETOXIFICATION 44, CHLOROPLASTIC"/>
    <property type="match status" value="1"/>
</dbReference>
<dbReference type="GO" id="GO:0042910">
    <property type="term" value="F:xenobiotic transmembrane transporter activity"/>
    <property type="evidence" value="ECO:0007669"/>
    <property type="project" value="InterPro"/>
</dbReference>
<feature type="transmembrane region" description="Helical" evidence="6">
    <location>
        <begin position="230"/>
        <end position="255"/>
    </location>
</feature>